<comment type="caution">
    <text evidence="4">The sequence shown here is derived from an EMBL/GenBank/DDBJ whole genome shotgun (WGS) entry which is preliminary data.</text>
</comment>
<dbReference type="PANTHER" id="PTHR43884">
    <property type="entry name" value="ACYL-COA DEHYDROGENASE"/>
    <property type="match status" value="1"/>
</dbReference>
<dbReference type="Gene3D" id="1.10.540.10">
    <property type="entry name" value="Acyl-CoA dehydrogenase/oxidase, N-terminal domain"/>
    <property type="match status" value="1"/>
</dbReference>
<evidence type="ECO:0000256" key="1">
    <source>
        <dbReference type="ARBA" id="ARBA00022630"/>
    </source>
</evidence>
<dbReference type="InterPro" id="IPR037069">
    <property type="entry name" value="AcylCoA_DH/ox_N_sf"/>
</dbReference>
<dbReference type="InterPro" id="IPR009100">
    <property type="entry name" value="AcylCoA_DH/oxidase_NM_dom_sf"/>
</dbReference>
<evidence type="ECO:0000313" key="4">
    <source>
        <dbReference type="EMBL" id="MBK3495325.1"/>
    </source>
</evidence>
<sequence>MTQFLAKERAVLEKYFPGFDDYLTSFTFEKREEETEILINKFRNINGTSLLIPKEYGGLGANIIESLSIQRAIATRSPSLAIAYTMHHFSVASLVEIVQSNGDLDSVLKLIVEEKLLLSSSFAEGNTNNTFSPSVSAEDVGEYYIVNGTKKPCTLSKSMDILTGSVKLPDGRLGVFTIPKDSQGIEVRDFWKHWILKGSESEEIVLTDVKVPKESMFVAGNEEELNPSIVRGLIWFELIVSTSYIGVCSSLIEKVISKGNLPPYEIRNMVSLIETAMNAIEGLAHKFSMNYTENVLSEVIFVRKGIEDIIKGVASDATRLLGGMQFIMNKEISYQLLVCQLLHSHPPAKQESFQIMDNFLNIHQKVF</sequence>
<protein>
    <submittedName>
        <fullName evidence="4">Acyl-CoA/acyl-ACP dehydrogenase</fullName>
    </submittedName>
</protein>
<evidence type="ECO:0000256" key="3">
    <source>
        <dbReference type="ARBA" id="ARBA00023002"/>
    </source>
</evidence>
<dbReference type="PANTHER" id="PTHR43884:SF20">
    <property type="entry name" value="ACYL-COA DEHYDROGENASE FADE28"/>
    <property type="match status" value="1"/>
</dbReference>
<keyword evidence="3" id="KW-0560">Oxidoreductase</keyword>
<dbReference type="Proteomes" id="UP000618943">
    <property type="component" value="Unassembled WGS sequence"/>
</dbReference>
<gene>
    <name evidence="4" type="ORF">JFL43_10785</name>
</gene>
<accession>A0ABS1H7E7</accession>
<dbReference type="InterPro" id="IPR046373">
    <property type="entry name" value="Acyl-CoA_Oxase/DH_mid-dom_sf"/>
</dbReference>
<dbReference type="EMBL" id="JAEOAH010000013">
    <property type="protein sequence ID" value="MBK3495325.1"/>
    <property type="molecule type" value="Genomic_DNA"/>
</dbReference>
<name>A0ABS1H7E7_9BACL</name>
<organism evidence="4 5">
    <name type="scientific">Viridibacillus soli</name>
    <dbReference type="NCBI Taxonomy" id="2798301"/>
    <lineage>
        <taxon>Bacteria</taxon>
        <taxon>Bacillati</taxon>
        <taxon>Bacillota</taxon>
        <taxon>Bacilli</taxon>
        <taxon>Bacillales</taxon>
        <taxon>Caryophanaceae</taxon>
        <taxon>Viridibacillus</taxon>
    </lineage>
</organism>
<proteinExistence type="predicted"/>
<keyword evidence="2" id="KW-0274">FAD</keyword>
<dbReference type="Gene3D" id="2.40.110.10">
    <property type="entry name" value="Butyryl-CoA Dehydrogenase, subunit A, domain 2"/>
    <property type="match status" value="1"/>
</dbReference>
<keyword evidence="1" id="KW-0285">Flavoprotein</keyword>
<reference evidence="4 5" key="1">
    <citation type="submission" date="2020-12" db="EMBL/GenBank/DDBJ databases">
        <title>YIM B01967 draft genome.</title>
        <authorList>
            <person name="Yan X."/>
        </authorList>
    </citation>
    <scope>NUCLEOTIDE SEQUENCE [LARGE SCALE GENOMIC DNA]</scope>
    <source>
        <strain evidence="4 5">YIM B01967</strain>
    </source>
</reference>
<keyword evidence="5" id="KW-1185">Reference proteome</keyword>
<dbReference type="RefSeq" id="WP_200749069.1">
    <property type="nucleotide sequence ID" value="NZ_JAEOAH010000013.1"/>
</dbReference>
<dbReference type="SUPFAM" id="SSF56645">
    <property type="entry name" value="Acyl-CoA dehydrogenase NM domain-like"/>
    <property type="match status" value="1"/>
</dbReference>
<evidence type="ECO:0000313" key="5">
    <source>
        <dbReference type="Proteomes" id="UP000618943"/>
    </source>
</evidence>
<evidence type="ECO:0000256" key="2">
    <source>
        <dbReference type="ARBA" id="ARBA00022827"/>
    </source>
</evidence>